<keyword evidence="3" id="KW-1185">Reference proteome</keyword>
<protein>
    <submittedName>
        <fullName evidence="2">Uncharacterized protein</fullName>
    </submittedName>
</protein>
<feature type="region of interest" description="Disordered" evidence="1">
    <location>
        <begin position="27"/>
        <end position="57"/>
    </location>
</feature>
<evidence type="ECO:0000313" key="3">
    <source>
        <dbReference type="Proteomes" id="UP000054485"/>
    </source>
</evidence>
<reference evidence="2 3" key="1">
    <citation type="submission" date="2014-04" db="EMBL/GenBank/DDBJ databases">
        <authorList>
            <consortium name="DOE Joint Genome Institute"/>
            <person name="Kuo A."/>
            <person name="Ruytinx J."/>
            <person name="Rineau F."/>
            <person name="Colpaert J."/>
            <person name="Kohler A."/>
            <person name="Nagy L.G."/>
            <person name="Floudas D."/>
            <person name="Copeland A."/>
            <person name="Barry K.W."/>
            <person name="Cichocki N."/>
            <person name="Veneault-Fourrey C."/>
            <person name="LaButti K."/>
            <person name="Lindquist E.A."/>
            <person name="Lipzen A."/>
            <person name="Lundell T."/>
            <person name="Morin E."/>
            <person name="Murat C."/>
            <person name="Sun H."/>
            <person name="Tunlid A."/>
            <person name="Henrissat B."/>
            <person name="Grigoriev I.V."/>
            <person name="Hibbett D.S."/>
            <person name="Martin F."/>
            <person name="Nordberg H.P."/>
            <person name="Cantor M.N."/>
            <person name="Hua S.X."/>
        </authorList>
    </citation>
    <scope>NUCLEOTIDE SEQUENCE [LARGE SCALE GENOMIC DNA]</scope>
    <source>
        <strain evidence="2 3">UH-Slu-Lm8-n1</strain>
    </source>
</reference>
<dbReference type="AlphaFoldDB" id="A0A0C9ZZK0"/>
<reference evidence="3" key="2">
    <citation type="submission" date="2015-01" db="EMBL/GenBank/DDBJ databases">
        <title>Evolutionary Origins and Diversification of the Mycorrhizal Mutualists.</title>
        <authorList>
            <consortium name="DOE Joint Genome Institute"/>
            <consortium name="Mycorrhizal Genomics Consortium"/>
            <person name="Kohler A."/>
            <person name="Kuo A."/>
            <person name="Nagy L.G."/>
            <person name="Floudas D."/>
            <person name="Copeland A."/>
            <person name="Barry K.W."/>
            <person name="Cichocki N."/>
            <person name="Veneault-Fourrey C."/>
            <person name="LaButti K."/>
            <person name="Lindquist E.A."/>
            <person name="Lipzen A."/>
            <person name="Lundell T."/>
            <person name="Morin E."/>
            <person name="Murat C."/>
            <person name="Riley R."/>
            <person name="Ohm R."/>
            <person name="Sun H."/>
            <person name="Tunlid A."/>
            <person name="Henrissat B."/>
            <person name="Grigoriev I.V."/>
            <person name="Hibbett D.S."/>
            <person name="Martin F."/>
        </authorList>
    </citation>
    <scope>NUCLEOTIDE SEQUENCE [LARGE SCALE GENOMIC DNA]</scope>
    <source>
        <strain evidence="3">UH-Slu-Lm8-n1</strain>
    </source>
</reference>
<dbReference type="Proteomes" id="UP000054485">
    <property type="component" value="Unassembled WGS sequence"/>
</dbReference>
<accession>A0A0C9ZZK0</accession>
<proteinExistence type="predicted"/>
<evidence type="ECO:0000313" key="2">
    <source>
        <dbReference type="EMBL" id="KIK31374.1"/>
    </source>
</evidence>
<dbReference type="EMBL" id="KN837071">
    <property type="protein sequence ID" value="KIK31374.1"/>
    <property type="molecule type" value="Genomic_DNA"/>
</dbReference>
<feature type="compositionally biased region" description="Polar residues" evidence="1">
    <location>
        <begin position="37"/>
        <end position="48"/>
    </location>
</feature>
<dbReference type="InParanoid" id="A0A0C9ZZK0"/>
<gene>
    <name evidence="2" type="ORF">CY34DRAFT_19998</name>
</gene>
<evidence type="ECO:0000256" key="1">
    <source>
        <dbReference type="SAM" id="MobiDB-lite"/>
    </source>
</evidence>
<organism evidence="2 3">
    <name type="scientific">Suillus luteus UH-Slu-Lm8-n1</name>
    <dbReference type="NCBI Taxonomy" id="930992"/>
    <lineage>
        <taxon>Eukaryota</taxon>
        <taxon>Fungi</taxon>
        <taxon>Dikarya</taxon>
        <taxon>Basidiomycota</taxon>
        <taxon>Agaricomycotina</taxon>
        <taxon>Agaricomycetes</taxon>
        <taxon>Agaricomycetidae</taxon>
        <taxon>Boletales</taxon>
        <taxon>Suillineae</taxon>
        <taxon>Suillaceae</taxon>
        <taxon>Suillus</taxon>
    </lineage>
</organism>
<sequence>MLRIACLRYLRALLTGFTDDRFLLTHFPDKSGPKPYDSSTHTSYTTEADTTRHSGGI</sequence>
<dbReference type="HOGENOM" id="CLU_2998003_0_0_1"/>
<name>A0A0C9ZZK0_9AGAM</name>